<feature type="domain" description="PCI" evidence="3">
    <location>
        <begin position="225"/>
        <end position="398"/>
    </location>
</feature>
<evidence type="ECO:0000259" key="3">
    <source>
        <dbReference type="PROSITE" id="PS50250"/>
    </source>
</evidence>
<dbReference type="GO" id="GO:0008541">
    <property type="term" value="C:proteasome regulatory particle, lid subcomplex"/>
    <property type="evidence" value="ECO:0007669"/>
    <property type="project" value="TreeGrafter"/>
</dbReference>
<comment type="caution">
    <text evidence="4">The sequence shown here is derived from an EMBL/GenBank/DDBJ whole genome shotgun (WGS) entry which is preliminary data.</text>
</comment>
<dbReference type="PROSITE" id="PS50250">
    <property type="entry name" value="PCI"/>
    <property type="match status" value="1"/>
</dbReference>
<dbReference type="SUPFAM" id="SSF46785">
    <property type="entry name" value="Winged helix' DNA-binding domain"/>
    <property type="match status" value="1"/>
</dbReference>
<dbReference type="InterPro" id="IPR036390">
    <property type="entry name" value="WH_DNA-bd_sf"/>
</dbReference>
<dbReference type="PANTHER" id="PTHR10855:SF1">
    <property type="entry name" value="26S PROTEASOME NON-ATPASE REGULATORY SUBUNIT 12"/>
    <property type="match status" value="1"/>
</dbReference>
<reference evidence="5" key="1">
    <citation type="submission" date="2022-08" db="EMBL/GenBank/DDBJ databases">
        <title>Novel sulfate-reducing endosymbionts in the free-living metamonad Anaeramoeba.</title>
        <authorList>
            <person name="Jerlstrom-Hultqvist J."/>
            <person name="Cepicka I."/>
            <person name="Gallot-Lavallee L."/>
            <person name="Salas-Leiva D."/>
            <person name="Curtis B.A."/>
            <person name="Zahonova K."/>
            <person name="Pipaliya S."/>
            <person name="Dacks J."/>
            <person name="Roger A.J."/>
        </authorList>
    </citation>
    <scope>NUCLEOTIDE SEQUENCE</scope>
    <source>
        <strain evidence="5">Schooner1</strain>
    </source>
</reference>
<reference evidence="4" key="2">
    <citation type="submission" date="2022-08" db="EMBL/GenBank/DDBJ databases">
        <title>Novel sulphate-reducing endosymbionts in the free-living metamonad Anaeramoeba.</title>
        <authorList>
            <person name="Jerlstrom-Hultqvist J."/>
            <person name="Cepicka I."/>
            <person name="Gallot-Lavallee L."/>
            <person name="Salas-Leiva D."/>
            <person name="Curtis B.A."/>
            <person name="Zahonova K."/>
            <person name="Pipaliya S."/>
            <person name="Dacks J."/>
            <person name="Roger A.J."/>
        </authorList>
    </citation>
    <scope>NUCLEOTIDE SEQUENCE</scope>
    <source>
        <strain evidence="4">Busselton2</strain>
    </source>
</reference>
<protein>
    <submittedName>
        <fullName evidence="4 5">26s proteasome non-atpase regulatory subunit</fullName>
    </submittedName>
</protein>
<sequence>METNFDKLLEDELPKIKDLATKEGNLSLALEQLYGLEKQTRATESFSHTSIVCKEIVKLCFECNEWAQLQECLILLSKKRNQSKTVIQHIVQEAMQLLDKTPDHETKMGLIDTLRSITEGKVYVEVERARITRVLCEIKEKEGELRTASKLLQELQVETFGQMEKREKVDFLLEQMRLCIALGDWTKCVVISRKITSKTLADESIMDLKIRYYELLSEYYSHKRAYLNNCRCYLEIFQTESVQKDKQLWTKALANIVIYTVLTPYGVEQVDLSHRVFKEKNLKDLPIKELLEIFLTEVLMDWKTITTKFKELVSHPIFAKDEGEKGQTWKDFHSRVVEHNIRVIEKYYSLITLKRLSELLELDVDTAERYLAELVSSKTVYAKIDRITGTVNFEKKLLPYETMDEWGQKTKNLFGLVESTCQLIQKEYQKSSTRKREKN</sequence>
<proteinExistence type="inferred from homology"/>
<dbReference type="InterPro" id="IPR054559">
    <property type="entry name" value="PSMD12-CSN4-like_N"/>
</dbReference>
<dbReference type="Pfam" id="PF01399">
    <property type="entry name" value="PCI"/>
    <property type="match status" value="1"/>
</dbReference>
<gene>
    <name evidence="4" type="ORF">M0812_23801</name>
    <name evidence="5" type="ORF">M0813_25751</name>
</gene>
<dbReference type="EMBL" id="JANTQA010000057">
    <property type="protein sequence ID" value="KAJ3428478.1"/>
    <property type="molecule type" value="Genomic_DNA"/>
</dbReference>
<dbReference type="AlphaFoldDB" id="A0AAV7YLI0"/>
<keyword evidence="2 4" id="KW-0647">Proteasome</keyword>
<dbReference type="Proteomes" id="UP001146793">
    <property type="component" value="Unassembled WGS sequence"/>
</dbReference>
<evidence type="ECO:0000313" key="6">
    <source>
        <dbReference type="Proteomes" id="UP001146793"/>
    </source>
</evidence>
<dbReference type="FunFam" id="1.10.10.10:FF:000070">
    <property type="entry name" value="26S proteasome non-ATPase regulatory subunit 12"/>
    <property type="match status" value="1"/>
</dbReference>
<dbReference type="GO" id="GO:0005737">
    <property type="term" value="C:cytoplasm"/>
    <property type="evidence" value="ECO:0007669"/>
    <property type="project" value="TreeGrafter"/>
</dbReference>
<evidence type="ECO:0000313" key="4">
    <source>
        <dbReference type="EMBL" id="KAJ3428478.1"/>
    </source>
</evidence>
<keyword evidence="7" id="KW-1185">Reference proteome</keyword>
<evidence type="ECO:0000313" key="7">
    <source>
        <dbReference type="Proteomes" id="UP001150062"/>
    </source>
</evidence>
<dbReference type="PANTHER" id="PTHR10855">
    <property type="entry name" value="26S PROTEASOME NON-ATPASE REGULATORY SUBUNIT 12/COP9 SIGNALOSOME COMPLEX SUBUNIT 4"/>
    <property type="match status" value="1"/>
</dbReference>
<dbReference type="GO" id="GO:0005634">
    <property type="term" value="C:nucleus"/>
    <property type="evidence" value="ECO:0007669"/>
    <property type="project" value="UniProtKB-ARBA"/>
</dbReference>
<dbReference type="Gene3D" id="1.10.10.10">
    <property type="entry name" value="Winged helix-like DNA-binding domain superfamily/Winged helix DNA-binding domain"/>
    <property type="match status" value="1"/>
</dbReference>
<evidence type="ECO:0000256" key="1">
    <source>
        <dbReference type="ARBA" id="ARBA00006397"/>
    </source>
</evidence>
<dbReference type="InterPro" id="IPR040134">
    <property type="entry name" value="PSMD12/CSN4"/>
</dbReference>
<comment type="similarity">
    <text evidence="1">Belongs to the proteasome subunit p55 family.</text>
</comment>
<evidence type="ECO:0000313" key="5">
    <source>
        <dbReference type="EMBL" id="KAJ6238527.1"/>
    </source>
</evidence>
<dbReference type="Proteomes" id="UP001150062">
    <property type="component" value="Unassembled WGS sequence"/>
</dbReference>
<dbReference type="EMBL" id="JAOAOG010000232">
    <property type="protein sequence ID" value="KAJ6238527.1"/>
    <property type="molecule type" value="Genomic_DNA"/>
</dbReference>
<name>A0AAV7YLI0_9EUKA</name>
<accession>A0AAV7YLI0</accession>
<organism evidence="4 6">
    <name type="scientific">Anaeramoeba flamelloides</name>
    <dbReference type="NCBI Taxonomy" id="1746091"/>
    <lineage>
        <taxon>Eukaryota</taxon>
        <taxon>Metamonada</taxon>
        <taxon>Anaeramoebidae</taxon>
        <taxon>Anaeramoeba</taxon>
    </lineage>
</organism>
<dbReference type="InterPro" id="IPR000717">
    <property type="entry name" value="PCI_dom"/>
</dbReference>
<evidence type="ECO:0000256" key="2">
    <source>
        <dbReference type="ARBA" id="ARBA00022942"/>
    </source>
</evidence>
<dbReference type="SMART" id="SM00088">
    <property type="entry name" value="PINT"/>
    <property type="match status" value="1"/>
</dbReference>
<dbReference type="InterPro" id="IPR036388">
    <property type="entry name" value="WH-like_DNA-bd_sf"/>
</dbReference>
<dbReference type="Pfam" id="PF22241">
    <property type="entry name" value="PSMD12-CSN4_N"/>
    <property type="match status" value="1"/>
</dbReference>